<dbReference type="EMBL" id="JARQWQ010000089">
    <property type="protein sequence ID" value="KAK2552193.1"/>
    <property type="molecule type" value="Genomic_DNA"/>
</dbReference>
<reference evidence="1" key="2">
    <citation type="journal article" date="2023" name="Science">
        <title>Genomic signatures of disease resistance in endangered staghorn corals.</title>
        <authorList>
            <person name="Vollmer S.V."/>
            <person name="Selwyn J.D."/>
            <person name="Despard B.A."/>
            <person name="Roesel C.L."/>
        </authorList>
    </citation>
    <scope>NUCLEOTIDE SEQUENCE</scope>
    <source>
        <strain evidence="1">K2</strain>
    </source>
</reference>
<accession>A0AAD9Q061</accession>
<dbReference type="AlphaFoldDB" id="A0AAD9Q061"/>
<evidence type="ECO:0000313" key="2">
    <source>
        <dbReference type="Proteomes" id="UP001249851"/>
    </source>
</evidence>
<protein>
    <submittedName>
        <fullName evidence="1">Uncharacterized protein</fullName>
    </submittedName>
</protein>
<dbReference type="Proteomes" id="UP001249851">
    <property type="component" value="Unassembled WGS sequence"/>
</dbReference>
<name>A0AAD9Q061_ACRCE</name>
<proteinExistence type="predicted"/>
<keyword evidence="2" id="KW-1185">Reference proteome</keyword>
<organism evidence="1 2">
    <name type="scientific">Acropora cervicornis</name>
    <name type="common">Staghorn coral</name>
    <dbReference type="NCBI Taxonomy" id="6130"/>
    <lineage>
        <taxon>Eukaryota</taxon>
        <taxon>Metazoa</taxon>
        <taxon>Cnidaria</taxon>
        <taxon>Anthozoa</taxon>
        <taxon>Hexacorallia</taxon>
        <taxon>Scleractinia</taxon>
        <taxon>Astrocoeniina</taxon>
        <taxon>Acroporidae</taxon>
        <taxon>Acropora</taxon>
    </lineage>
</organism>
<reference evidence="1" key="1">
    <citation type="journal article" date="2023" name="G3 (Bethesda)">
        <title>Whole genome assembly and annotation of the endangered Caribbean coral Acropora cervicornis.</title>
        <authorList>
            <person name="Selwyn J.D."/>
            <person name="Vollmer S.V."/>
        </authorList>
    </citation>
    <scope>NUCLEOTIDE SEQUENCE</scope>
    <source>
        <strain evidence="1">K2</strain>
    </source>
</reference>
<comment type="caution">
    <text evidence="1">The sequence shown here is derived from an EMBL/GenBank/DDBJ whole genome shotgun (WGS) entry which is preliminary data.</text>
</comment>
<gene>
    <name evidence="1" type="ORF">P5673_026709</name>
</gene>
<sequence>MIRNPDFWKNEISFYLDRVSFVHKYNPKSGAASNRARVWRKREEGLTFTGKGCKDLAGGRSLHALMAIAYGKGGILKVTYKKNDREFFAAFVREHFNLTFADAGPKAEG</sequence>
<evidence type="ECO:0000313" key="1">
    <source>
        <dbReference type="EMBL" id="KAK2552193.1"/>
    </source>
</evidence>